<comment type="caution">
    <text evidence="2">The sequence shown here is derived from an EMBL/GenBank/DDBJ whole genome shotgun (WGS) entry which is preliminary data.</text>
</comment>
<sequence>MPSADTLARFIARVESNAHVEAIQEFYTENASMQENNEPPRVGREALVAHEARALSMAASVTSQCVRPVFSNGDHVVIRWIFEFTGKDGSKRRIEELAYQRWEGDRIAQEQFFYDPKQFVPVRP</sequence>
<dbReference type="Proteomes" id="UP000318199">
    <property type="component" value="Unassembled WGS sequence"/>
</dbReference>
<evidence type="ECO:0000313" key="2">
    <source>
        <dbReference type="EMBL" id="TWO70929.1"/>
    </source>
</evidence>
<dbReference type="EMBL" id="VOBQ01000010">
    <property type="protein sequence ID" value="TWO70929.1"/>
    <property type="molecule type" value="Genomic_DNA"/>
</dbReference>
<dbReference type="InterPro" id="IPR032710">
    <property type="entry name" value="NTF2-like_dom_sf"/>
</dbReference>
<evidence type="ECO:0000259" key="1">
    <source>
        <dbReference type="Pfam" id="PF12680"/>
    </source>
</evidence>
<accession>A0A562ZQQ2</accession>
<evidence type="ECO:0000313" key="3">
    <source>
        <dbReference type="Proteomes" id="UP000318199"/>
    </source>
</evidence>
<organism evidence="2 3">
    <name type="scientific">Caenimonas sedimenti</name>
    <dbReference type="NCBI Taxonomy" id="2596921"/>
    <lineage>
        <taxon>Bacteria</taxon>
        <taxon>Pseudomonadati</taxon>
        <taxon>Pseudomonadota</taxon>
        <taxon>Betaproteobacteria</taxon>
        <taxon>Burkholderiales</taxon>
        <taxon>Comamonadaceae</taxon>
        <taxon>Caenimonas</taxon>
    </lineage>
</organism>
<dbReference type="Gene3D" id="3.10.450.50">
    <property type="match status" value="1"/>
</dbReference>
<dbReference type="RefSeq" id="WP_145893518.1">
    <property type="nucleotide sequence ID" value="NZ_VOBQ01000010.1"/>
</dbReference>
<dbReference type="InterPro" id="IPR037401">
    <property type="entry name" value="SnoaL-like"/>
</dbReference>
<dbReference type="AlphaFoldDB" id="A0A562ZQQ2"/>
<keyword evidence="3" id="KW-1185">Reference proteome</keyword>
<feature type="domain" description="SnoaL-like" evidence="1">
    <location>
        <begin position="8"/>
        <end position="109"/>
    </location>
</feature>
<reference evidence="2 3" key="1">
    <citation type="submission" date="2019-07" db="EMBL/GenBank/DDBJ databases">
        <title>Caenimonas sedimenti sp. nov., isolated from activated sludge.</title>
        <authorList>
            <person name="Xu J."/>
        </authorList>
    </citation>
    <scope>NUCLEOTIDE SEQUENCE [LARGE SCALE GENOMIC DNA]</scope>
    <source>
        <strain evidence="2 3">HX-9-20</strain>
    </source>
</reference>
<dbReference type="SUPFAM" id="SSF54427">
    <property type="entry name" value="NTF2-like"/>
    <property type="match status" value="1"/>
</dbReference>
<proteinExistence type="predicted"/>
<dbReference type="OrthoDB" id="9809735at2"/>
<dbReference type="Pfam" id="PF12680">
    <property type="entry name" value="SnoaL_2"/>
    <property type="match status" value="1"/>
</dbReference>
<gene>
    <name evidence="2" type="ORF">FN976_13305</name>
</gene>
<name>A0A562ZQQ2_9BURK</name>
<protein>
    <submittedName>
        <fullName evidence="2">Nuclear transport factor 2 family protein</fullName>
    </submittedName>
</protein>